<dbReference type="InterPro" id="IPR001872">
    <property type="entry name" value="Peptidase_A8"/>
</dbReference>
<dbReference type="UniPathway" id="UPA00665"/>
<comment type="pathway">
    <text evidence="9">Protein modification; lipoprotein biosynthesis (signal peptide cleavage).</text>
</comment>
<evidence type="ECO:0000313" key="13">
    <source>
        <dbReference type="Proteomes" id="UP000460272"/>
    </source>
</evidence>
<evidence type="ECO:0000256" key="8">
    <source>
        <dbReference type="ARBA" id="ARBA00023136"/>
    </source>
</evidence>
<gene>
    <name evidence="9" type="primary">lspA</name>
    <name evidence="12" type="ORF">EAS64_11405</name>
</gene>
<dbReference type="GO" id="GO:0004190">
    <property type="term" value="F:aspartic-type endopeptidase activity"/>
    <property type="evidence" value="ECO:0007669"/>
    <property type="project" value="UniProtKB-UniRule"/>
</dbReference>
<organism evidence="12 13">
    <name type="scientific">Trebonia kvetii</name>
    <dbReference type="NCBI Taxonomy" id="2480626"/>
    <lineage>
        <taxon>Bacteria</taxon>
        <taxon>Bacillati</taxon>
        <taxon>Actinomycetota</taxon>
        <taxon>Actinomycetes</taxon>
        <taxon>Streptosporangiales</taxon>
        <taxon>Treboniaceae</taxon>
        <taxon>Trebonia</taxon>
    </lineage>
</organism>
<dbReference type="HAMAP" id="MF_00161">
    <property type="entry name" value="LspA"/>
    <property type="match status" value="1"/>
</dbReference>
<comment type="subcellular location">
    <subcellularLocation>
        <location evidence="9">Cell membrane</location>
        <topology evidence="9">Multi-pass membrane protein</topology>
    </subcellularLocation>
</comment>
<evidence type="ECO:0000256" key="2">
    <source>
        <dbReference type="ARBA" id="ARBA00022475"/>
    </source>
</evidence>
<feature type="transmembrane region" description="Helical" evidence="9">
    <location>
        <begin position="201"/>
        <end position="219"/>
    </location>
</feature>
<evidence type="ECO:0000256" key="4">
    <source>
        <dbReference type="ARBA" id="ARBA00022692"/>
    </source>
</evidence>
<dbReference type="Proteomes" id="UP000460272">
    <property type="component" value="Unassembled WGS sequence"/>
</dbReference>
<evidence type="ECO:0000256" key="9">
    <source>
        <dbReference type="HAMAP-Rule" id="MF_00161"/>
    </source>
</evidence>
<feature type="region of interest" description="Disordered" evidence="11">
    <location>
        <begin position="1"/>
        <end position="67"/>
    </location>
</feature>
<accession>A0A6P2C1C6</accession>
<dbReference type="OrthoDB" id="4308908at2"/>
<keyword evidence="3 9" id="KW-0645">Protease</keyword>
<reference evidence="12 13" key="1">
    <citation type="submission" date="2018-11" db="EMBL/GenBank/DDBJ databases">
        <title>Trebonia kvetii gen.nov., sp.nov., a novel acidophilic actinobacterium, and proposal of the new actinobacterial family Treboniaceae fam. nov.</title>
        <authorList>
            <person name="Rapoport D."/>
            <person name="Sagova-Mareckova M."/>
            <person name="Sedlacek I."/>
            <person name="Provaznik J."/>
            <person name="Kralova S."/>
            <person name="Pavlinic D."/>
            <person name="Benes V."/>
            <person name="Kopecky J."/>
        </authorList>
    </citation>
    <scope>NUCLEOTIDE SEQUENCE [LARGE SCALE GENOMIC DNA]</scope>
    <source>
        <strain evidence="12 13">15Tr583</strain>
    </source>
</reference>
<evidence type="ECO:0000256" key="5">
    <source>
        <dbReference type="ARBA" id="ARBA00022750"/>
    </source>
</evidence>
<proteinExistence type="inferred from homology"/>
<evidence type="ECO:0000256" key="3">
    <source>
        <dbReference type="ARBA" id="ARBA00022670"/>
    </source>
</evidence>
<evidence type="ECO:0000256" key="7">
    <source>
        <dbReference type="ARBA" id="ARBA00022989"/>
    </source>
</evidence>
<dbReference type="GO" id="GO:0005886">
    <property type="term" value="C:plasma membrane"/>
    <property type="evidence" value="ECO:0007669"/>
    <property type="project" value="UniProtKB-SubCell"/>
</dbReference>
<evidence type="ECO:0000313" key="12">
    <source>
        <dbReference type="EMBL" id="TVZ05192.1"/>
    </source>
</evidence>
<sequence length="306" mass="30944">MRAPTASSTPSFTCPARPTAATSSSPSSSVIAGSPQSPASGSSGSSGRRTMRNSSGTDPRTTTATERFTRFIALHDPTPGSRRRQVVRASCCYLGPGPPLSSHAREAPSCTVAVIRGRCGAFDGPRYGRIMGIVPADAAVRSARVGRIMAGVTVAVLAADQVSKSLVLAANPTGDVGIGWVSVRLVRNTGASGGLASGHPVLVTLSALAVTAVAATFALRARSRGVALCLAAVLGGAAGNLADRIFRAPGFGRGGVVDWIHFGGRGGSLDLADLAIQFGVLGAVVVILASGRASTASEPRHQEDHP</sequence>
<evidence type="ECO:0000256" key="1">
    <source>
        <dbReference type="ARBA" id="ARBA00006139"/>
    </source>
</evidence>
<dbReference type="Pfam" id="PF01252">
    <property type="entry name" value="Peptidase_A8"/>
    <property type="match status" value="1"/>
</dbReference>
<evidence type="ECO:0000256" key="10">
    <source>
        <dbReference type="RuleBase" id="RU004181"/>
    </source>
</evidence>
<protein>
    <recommendedName>
        <fullName evidence="9">Lipoprotein signal peptidase</fullName>
        <ecNumber evidence="9">3.4.23.36</ecNumber>
    </recommendedName>
    <alternativeName>
        <fullName evidence="9">Prolipoprotein signal peptidase</fullName>
    </alternativeName>
    <alternativeName>
        <fullName evidence="9">Signal peptidase II</fullName>
        <shortName evidence="9">SPase II</shortName>
    </alternativeName>
</protein>
<keyword evidence="4 9" id="KW-0812">Transmembrane</keyword>
<dbReference type="GO" id="GO:0006508">
    <property type="term" value="P:proteolysis"/>
    <property type="evidence" value="ECO:0007669"/>
    <property type="project" value="UniProtKB-KW"/>
</dbReference>
<keyword evidence="8 9" id="KW-0472">Membrane</keyword>
<feature type="transmembrane region" description="Helical" evidence="9">
    <location>
        <begin position="274"/>
        <end position="291"/>
    </location>
</feature>
<dbReference type="AlphaFoldDB" id="A0A6P2C1C6"/>
<keyword evidence="5 9" id="KW-0064">Aspartyl protease</keyword>
<feature type="compositionally biased region" description="Polar residues" evidence="11">
    <location>
        <begin position="1"/>
        <end position="12"/>
    </location>
</feature>
<comment type="catalytic activity">
    <reaction evidence="9">
        <text>Release of signal peptides from bacterial membrane prolipoproteins. Hydrolyzes -Xaa-Yaa-Zaa-|-(S,diacylglyceryl)Cys-, in which Xaa is hydrophobic (preferably Leu), and Yaa (Ala or Ser) and Zaa (Gly or Ala) have small, neutral side chains.</text>
        <dbReference type="EC" id="3.4.23.36"/>
    </reaction>
</comment>
<comment type="caution">
    <text evidence="12">The sequence shown here is derived from an EMBL/GenBank/DDBJ whole genome shotgun (WGS) entry which is preliminary data.</text>
</comment>
<comment type="similarity">
    <text evidence="1 9 10">Belongs to the peptidase A8 family.</text>
</comment>
<evidence type="ECO:0000256" key="11">
    <source>
        <dbReference type="SAM" id="MobiDB-lite"/>
    </source>
</evidence>
<feature type="active site" evidence="9">
    <location>
        <position position="273"/>
    </location>
</feature>
<keyword evidence="13" id="KW-1185">Reference proteome</keyword>
<evidence type="ECO:0000256" key="6">
    <source>
        <dbReference type="ARBA" id="ARBA00022801"/>
    </source>
</evidence>
<dbReference type="EMBL" id="RPFW01000002">
    <property type="protein sequence ID" value="TVZ05192.1"/>
    <property type="molecule type" value="Genomic_DNA"/>
</dbReference>
<keyword evidence="2 9" id="KW-1003">Cell membrane</keyword>
<comment type="function">
    <text evidence="9">This protein specifically catalyzes the removal of signal peptides from prolipoproteins.</text>
</comment>
<keyword evidence="7 9" id="KW-1133">Transmembrane helix</keyword>
<feature type="transmembrane region" description="Helical" evidence="9">
    <location>
        <begin position="226"/>
        <end position="242"/>
    </location>
</feature>
<dbReference type="EC" id="3.4.23.36" evidence="9"/>
<comment type="caution">
    <text evidence="9">Lacks conserved residue(s) required for the propagation of feature annotation.</text>
</comment>
<keyword evidence="6 9" id="KW-0378">Hydrolase</keyword>
<name>A0A6P2C1C6_9ACTN</name>
<dbReference type="PANTHER" id="PTHR33695:SF1">
    <property type="entry name" value="LIPOPROTEIN SIGNAL PEPTIDASE"/>
    <property type="match status" value="1"/>
</dbReference>
<dbReference type="PRINTS" id="PR00781">
    <property type="entry name" value="LIPOSIGPTASE"/>
</dbReference>
<dbReference type="PANTHER" id="PTHR33695">
    <property type="entry name" value="LIPOPROTEIN SIGNAL PEPTIDASE"/>
    <property type="match status" value="1"/>
</dbReference>
<feature type="compositionally biased region" description="Low complexity" evidence="11">
    <location>
        <begin position="13"/>
        <end position="66"/>
    </location>
</feature>
<feature type="active site" evidence="9">
    <location>
        <position position="258"/>
    </location>
</feature>